<proteinExistence type="predicted"/>
<evidence type="ECO:0000256" key="2">
    <source>
        <dbReference type="SAM" id="Phobius"/>
    </source>
</evidence>
<gene>
    <name evidence="3" type="ORF">ASPSYDRAFT_49178</name>
</gene>
<reference evidence="4" key="1">
    <citation type="journal article" date="2017" name="Genome Biol.">
        <title>Comparative genomics reveals high biological diversity and specific adaptations in the industrially and medically important fungal genus Aspergillus.</title>
        <authorList>
            <person name="de Vries R.P."/>
            <person name="Riley R."/>
            <person name="Wiebenga A."/>
            <person name="Aguilar-Osorio G."/>
            <person name="Amillis S."/>
            <person name="Uchima C.A."/>
            <person name="Anderluh G."/>
            <person name="Asadollahi M."/>
            <person name="Askin M."/>
            <person name="Barry K."/>
            <person name="Battaglia E."/>
            <person name="Bayram O."/>
            <person name="Benocci T."/>
            <person name="Braus-Stromeyer S.A."/>
            <person name="Caldana C."/>
            <person name="Canovas D."/>
            <person name="Cerqueira G.C."/>
            <person name="Chen F."/>
            <person name="Chen W."/>
            <person name="Choi C."/>
            <person name="Clum A."/>
            <person name="Dos Santos R.A."/>
            <person name="Damasio A.R."/>
            <person name="Diallinas G."/>
            <person name="Emri T."/>
            <person name="Fekete E."/>
            <person name="Flipphi M."/>
            <person name="Freyberg S."/>
            <person name="Gallo A."/>
            <person name="Gournas C."/>
            <person name="Habgood R."/>
            <person name="Hainaut M."/>
            <person name="Harispe M.L."/>
            <person name="Henrissat B."/>
            <person name="Hilden K.S."/>
            <person name="Hope R."/>
            <person name="Hossain A."/>
            <person name="Karabika E."/>
            <person name="Karaffa L."/>
            <person name="Karanyi Z."/>
            <person name="Krasevec N."/>
            <person name="Kuo A."/>
            <person name="Kusch H."/>
            <person name="LaButti K."/>
            <person name="Lagendijk E.L."/>
            <person name="Lapidus A."/>
            <person name="Levasseur A."/>
            <person name="Lindquist E."/>
            <person name="Lipzen A."/>
            <person name="Logrieco A.F."/>
            <person name="MacCabe A."/>
            <person name="Maekelae M.R."/>
            <person name="Malavazi I."/>
            <person name="Melin P."/>
            <person name="Meyer V."/>
            <person name="Mielnichuk N."/>
            <person name="Miskei M."/>
            <person name="Molnar A.P."/>
            <person name="Mule G."/>
            <person name="Ngan C.Y."/>
            <person name="Orejas M."/>
            <person name="Orosz E."/>
            <person name="Ouedraogo J.P."/>
            <person name="Overkamp K.M."/>
            <person name="Park H.-S."/>
            <person name="Perrone G."/>
            <person name="Piumi F."/>
            <person name="Punt P.J."/>
            <person name="Ram A.F."/>
            <person name="Ramon A."/>
            <person name="Rauscher S."/>
            <person name="Record E."/>
            <person name="Riano-Pachon D.M."/>
            <person name="Robert V."/>
            <person name="Roehrig J."/>
            <person name="Ruller R."/>
            <person name="Salamov A."/>
            <person name="Salih N.S."/>
            <person name="Samson R.A."/>
            <person name="Sandor E."/>
            <person name="Sanguinetti M."/>
            <person name="Schuetze T."/>
            <person name="Sepcic K."/>
            <person name="Shelest E."/>
            <person name="Sherlock G."/>
            <person name="Sophianopoulou V."/>
            <person name="Squina F.M."/>
            <person name="Sun H."/>
            <person name="Susca A."/>
            <person name="Todd R.B."/>
            <person name="Tsang A."/>
            <person name="Unkles S.E."/>
            <person name="van de Wiele N."/>
            <person name="van Rossen-Uffink D."/>
            <person name="Oliveira J.V."/>
            <person name="Vesth T.C."/>
            <person name="Visser J."/>
            <person name="Yu J.-H."/>
            <person name="Zhou M."/>
            <person name="Andersen M.R."/>
            <person name="Archer D.B."/>
            <person name="Baker S.E."/>
            <person name="Benoit I."/>
            <person name="Brakhage A.A."/>
            <person name="Braus G.H."/>
            <person name="Fischer R."/>
            <person name="Frisvad J.C."/>
            <person name="Goldman G.H."/>
            <person name="Houbraken J."/>
            <person name="Oakley B."/>
            <person name="Pocsi I."/>
            <person name="Scazzocchio C."/>
            <person name="Seiboth B."/>
            <person name="vanKuyk P.A."/>
            <person name="Wortman J."/>
            <person name="Dyer P.S."/>
            <person name="Grigoriev I.V."/>
        </authorList>
    </citation>
    <scope>NUCLEOTIDE SEQUENCE [LARGE SCALE GENOMIC DNA]</scope>
    <source>
        <strain evidence="4">CBS 593.65</strain>
    </source>
</reference>
<feature type="transmembrane region" description="Helical" evidence="2">
    <location>
        <begin position="100"/>
        <end position="121"/>
    </location>
</feature>
<name>A0A1L9T6K5_9EURO</name>
<dbReference type="GeneID" id="63763862"/>
<keyword evidence="2" id="KW-0472">Membrane</keyword>
<dbReference type="VEuPathDB" id="FungiDB:ASPSYDRAFT_49178"/>
<keyword evidence="1" id="KW-0175">Coiled coil</keyword>
<feature type="transmembrane region" description="Helical" evidence="2">
    <location>
        <begin position="31"/>
        <end position="48"/>
    </location>
</feature>
<accession>A0A1L9T6K5</accession>
<dbReference type="AlphaFoldDB" id="A0A1L9T6K5"/>
<dbReference type="STRING" id="1036612.A0A1L9T6K5"/>
<keyword evidence="4" id="KW-1185">Reference proteome</keyword>
<dbReference type="EMBL" id="KV878593">
    <property type="protein sequence ID" value="OJJ55037.1"/>
    <property type="molecule type" value="Genomic_DNA"/>
</dbReference>
<evidence type="ECO:0000313" key="3">
    <source>
        <dbReference type="EMBL" id="OJJ55037.1"/>
    </source>
</evidence>
<keyword evidence="2" id="KW-1133">Transmembrane helix</keyword>
<dbReference type="OrthoDB" id="4479484at2759"/>
<protein>
    <submittedName>
        <fullName evidence="3">Uncharacterized protein</fullName>
    </submittedName>
</protein>
<evidence type="ECO:0000313" key="4">
    <source>
        <dbReference type="Proteomes" id="UP000184356"/>
    </source>
</evidence>
<evidence type="ECO:0000256" key="1">
    <source>
        <dbReference type="SAM" id="Coils"/>
    </source>
</evidence>
<dbReference type="RefSeq" id="XP_040698843.1">
    <property type="nucleotide sequence ID" value="XM_040847789.1"/>
</dbReference>
<dbReference type="Proteomes" id="UP000184356">
    <property type="component" value="Unassembled WGS sequence"/>
</dbReference>
<feature type="transmembrane region" description="Helical" evidence="2">
    <location>
        <begin position="168"/>
        <end position="198"/>
    </location>
</feature>
<feature type="transmembrane region" description="Helical" evidence="2">
    <location>
        <begin position="76"/>
        <end position="94"/>
    </location>
</feature>
<organism evidence="3 4">
    <name type="scientific">Aspergillus sydowii CBS 593.65</name>
    <dbReference type="NCBI Taxonomy" id="1036612"/>
    <lineage>
        <taxon>Eukaryota</taxon>
        <taxon>Fungi</taxon>
        <taxon>Dikarya</taxon>
        <taxon>Ascomycota</taxon>
        <taxon>Pezizomycotina</taxon>
        <taxon>Eurotiomycetes</taxon>
        <taxon>Eurotiomycetidae</taxon>
        <taxon>Eurotiales</taxon>
        <taxon>Aspergillaceae</taxon>
        <taxon>Aspergillus</taxon>
        <taxon>Aspergillus subgen. Nidulantes</taxon>
    </lineage>
</organism>
<keyword evidence="2" id="KW-0812">Transmembrane</keyword>
<feature type="transmembrane region" description="Helical" evidence="2">
    <location>
        <begin position="210"/>
        <end position="232"/>
    </location>
</feature>
<feature type="coiled-coil region" evidence="1">
    <location>
        <begin position="299"/>
        <end position="326"/>
    </location>
</feature>
<sequence>MSLFTLTGFGISALSNFYESTRLLGLYRRYYGPAGGILLPVFGSSIVWKTQLQVLTSEDPEIAALFRTANQQESNMVAIAGTILAQIAITALQLDNVGKVHWTSQACFTVSLVSSIISVYYATKQHKMLGRCLHADDIKKWIRGPQHLPASRNTDEDWSGYDVQLPSVAAVLTISAPVALLSVAVYAFLVGLGIYQGFVWRYGLGDSSKAGSLAVFIVFIVTLSACHSLYMLSTMVASSQVNDSEIRPYLEKALHRAVPARPSIHIQMGEMDRAPMYSSVMGTSVSDTKSRNMDNTAQLQAAFREAAALRRNLAAVDERIANLLEGMGQGRFR</sequence>